<feature type="repeat" description="RCC1" evidence="2">
    <location>
        <begin position="22"/>
        <end position="75"/>
    </location>
</feature>
<comment type="caution">
    <text evidence="4">The sequence shown here is derived from an EMBL/GenBank/DDBJ whole genome shotgun (WGS) entry which is preliminary data.</text>
</comment>
<dbReference type="Proteomes" id="UP001431209">
    <property type="component" value="Unassembled WGS sequence"/>
</dbReference>
<dbReference type="PRINTS" id="PR00633">
    <property type="entry name" value="RCCNDNSATION"/>
</dbReference>
<dbReference type="SUPFAM" id="SSF50985">
    <property type="entry name" value="RCC1/BLIP-II"/>
    <property type="match status" value="1"/>
</dbReference>
<dbReference type="PROSITE" id="PS50012">
    <property type="entry name" value="RCC1_3"/>
    <property type="match status" value="3"/>
</dbReference>
<dbReference type="InterPro" id="IPR058923">
    <property type="entry name" value="RCC1-like_dom"/>
</dbReference>
<protein>
    <recommendedName>
        <fullName evidence="3">RCC1-like domain-containing protein</fullName>
    </recommendedName>
</protein>
<dbReference type="PANTHER" id="PTHR45622:SF70">
    <property type="entry name" value="SECRETION-REGULATING GUANINE NUCLEOTIDE EXCHANGE FACTOR"/>
    <property type="match status" value="1"/>
</dbReference>
<feature type="domain" description="RCC1-like" evidence="3">
    <location>
        <begin position="4"/>
        <end position="237"/>
    </location>
</feature>
<evidence type="ECO:0000313" key="4">
    <source>
        <dbReference type="EMBL" id="KAL0478928.1"/>
    </source>
</evidence>
<keyword evidence="5" id="KW-1185">Reference proteome</keyword>
<evidence type="ECO:0000259" key="3">
    <source>
        <dbReference type="Pfam" id="PF25390"/>
    </source>
</evidence>
<name>A0AAW2YPT6_9EUKA</name>
<organism evidence="4 5">
    <name type="scientific">Acrasis kona</name>
    <dbReference type="NCBI Taxonomy" id="1008807"/>
    <lineage>
        <taxon>Eukaryota</taxon>
        <taxon>Discoba</taxon>
        <taxon>Heterolobosea</taxon>
        <taxon>Tetramitia</taxon>
        <taxon>Eutetramitia</taxon>
        <taxon>Acrasidae</taxon>
        <taxon>Acrasis</taxon>
    </lineage>
</organism>
<gene>
    <name evidence="4" type="ORF">AKO1_007824</name>
</gene>
<dbReference type="InterPro" id="IPR051709">
    <property type="entry name" value="Ub-ligase/GTPase-reg"/>
</dbReference>
<evidence type="ECO:0000313" key="5">
    <source>
        <dbReference type="Proteomes" id="UP001431209"/>
    </source>
</evidence>
<dbReference type="InterPro" id="IPR000408">
    <property type="entry name" value="Reg_chr_condens"/>
</dbReference>
<sequence length="354" mass="39907">MGITVVDVACGSSHTLFITNKRNLYSVGNSCSGQLGLGQTNTIKRVPIHLDFYKINGKVKKVSAGFDHTLILTTDGNIFACGSNSDGQLGLSAMEGTPWIQQVYLDFKIKDICCGGQHSIIVTEDDKVFACGWNSCEQLGVGDELDRETFSEITELSNLRYKIKQVACSYYDTFFVLENGDLYNCGNMMYDLCGEEQSYPVKSTSKILHHNVESVSAGHDCAFFKLKNTHDIYALGKIKSDKFIPLRRIKDLQEVLFHHEVVDFISCGYYHTFFVTNFSRALHMGRLFDDEDVGEHAITQWQHFTPYVFRAASGQNYTVFYTHVQVDKSEDVHSRMLSTCQSKIFTDILISTSK</sequence>
<accession>A0AAW2YPT6</accession>
<keyword evidence="1" id="KW-0677">Repeat</keyword>
<evidence type="ECO:0000256" key="1">
    <source>
        <dbReference type="ARBA" id="ARBA00022737"/>
    </source>
</evidence>
<evidence type="ECO:0000256" key="2">
    <source>
        <dbReference type="PROSITE-ProRule" id="PRU00235"/>
    </source>
</evidence>
<feature type="repeat" description="RCC1" evidence="2">
    <location>
        <begin position="126"/>
        <end position="179"/>
    </location>
</feature>
<dbReference type="AlphaFoldDB" id="A0AAW2YPT6"/>
<reference evidence="4 5" key="1">
    <citation type="submission" date="2024-03" db="EMBL/GenBank/DDBJ databases">
        <title>The Acrasis kona genome and developmental transcriptomes reveal deep origins of eukaryotic multicellular pathways.</title>
        <authorList>
            <person name="Sheikh S."/>
            <person name="Fu C.-J."/>
            <person name="Brown M.W."/>
            <person name="Baldauf S.L."/>
        </authorList>
    </citation>
    <scope>NUCLEOTIDE SEQUENCE [LARGE SCALE GENOMIC DNA]</scope>
    <source>
        <strain evidence="4 5">ATCC MYA-3509</strain>
    </source>
</reference>
<dbReference type="PROSITE" id="PS00626">
    <property type="entry name" value="RCC1_2"/>
    <property type="match status" value="1"/>
</dbReference>
<feature type="repeat" description="RCC1" evidence="2">
    <location>
        <begin position="76"/>
        <end position="125"/>
    </location>
</feature>
<dbReference type="PANTHER" id="PTHR45622">
    <property type="entry name" value="UBIQUITIN-PROTEIN LIGASE E3A-RELATED"/>
    <property type="match status" value="1"/>
</dbReference>
<dbReference type="Gene3D" id="2.130.10.30">
    <property type="entry name" value="Regulator of chromosome condensation 1/beta-lactamase-inhibitor protein II"/>
    <property type="match status" value="1"/>
</dbReference>
<proteinExistence type="predicted"/>
<dbReference type="InterPro" id="IPR009091">
    <property type="entry name" value="RCC1/BLIP-II"/>
</dbReference>
<dbReference type="EMBL" id="JAOPGA020000481">
    <property type="protein sequence ID" value="KAL0478928.1"/>
    <property type="molecule type" value="Genomic_DNA"/>
</dbReference>
<dbReference type="Pfam" id="PF25390">
    <property type="entry name" value="WD40_RLD"/>
    <property type="match status" value="1"/>
</dbReference>